<organism evidence="1 2">
    <name type="scientific">Haloferax massiliensis</name>
    <dbReference type="NCBI Taxonomy" id="1476858"/>
    <lineage>
        <taxon>Archaea</taxon>
        <taxon>Methanobacteriati</taxon>
        <taxon>Methanobacteriota</taxon>
        <taxon>Stenosarchaea group</taxon>
        <taxon>Halobacteria</taxon>
        <taxon>Halobacteriales</taxon>
        <taxon>Haloferacaceae</taxon>
        <taxon>Haloferax</taxon>
    </lineage>
</organism>
<proteinExistence type="predicted"/>
<dbReference type="Pfam" id="PF26062">
    <property type="entry name" value="DUF8022"/>
    <property type="match status" value="1"/>
</dbReference>
<gene>
    <name evidence="1" type="ORF">BN996_03683</name>
</gene>
<keyword evidence="2" id="KW-1185">Reference proteome</keyword>
<dbReference type="AlphaFoldDB" id="A0A0D6JWD3"/>
<evidence type="ECO:0000313" key="2">
    <source>
        <dbReference type="Proteomes" id="UP000198902"/>
    </source>
</evidence>
<dbReference type="InterPro" id="IPR058335">
    <property type="entry name" value="PccX"/>
</dbReference>
<reference evidence="2" key="1">
    <citation type="submission" date="2015-03" db="EMBL/GenBank/DDBJ databases">
        <authorList>
            <person name="Urmite Genomes"/>
        </authorList>
    </citation>
    <scope>NUCLEOTIDE SEQUENCE [LARGE SCALE GENOMIC DNA]</scope>
    <source>
        <strain evidence="2">Arc-Hr</strain>
    </source>
</reference>
<protein>
    <recommendedName>
        <fullName evidence="3">Acc operon protein</fullName>
    </recommendedName>
</protein>
<dbReference type="OrthoDB" id="214756at2157"/>
<evidence type="ECO:0000313" key="1">
    <source>
        <dbReference type="EMBL" id="CQR53575.1"/>
    </source>
</evidence>
<dbReference type="RefSeq" id="WP_089781455.1">
    <property type="nucleotide sequence ID" value="NZ_CABLRR010000006.1"/>
</dbReference>
<evidence type="ECO:0008006" key="3">
    <source>
        <dbReference type="Google" id="ProtNLM"/>
    </source>
</evidence>
<dbReference type="EMBL" id="CSTE01000006">
    <property type="protein sequence ID" value="CQR53575.1"/>
    <property type="molecule type" value="Genomic_DNA"/>
</dbReference>
<sequence length="89" mass="9192">MSGELLSGLLIPDDADAEEAAAIAAAVGAHLHDQSVAAAAAAADDGEETWNEKRWRYAGRLESVTGCGRRVPAGAPTDAWAASGRVDRF</sequence>
<accession>A0A0D6JWD3</accession>
<dbReference type="Proteomes" id="UP000198902">
    <property type="component" value="Unassembled WGS sequence"/>
</dbReference>
<name>A0A0D6JWD3_9EURY</name>